<accession>A0A0D2G327</accession>
<dbReference type="InterPro" id="IPR036291">
    <property type="entry name" value="NAD(P)-bd_dom_sf"/>
</dbReference>
<gene>
    <name evidence="1" type="ORF">Z519_05677</name>
</gene>
<proteinExistence type="predicted"/>
<dbReference type="AlphaFoldDB" id="A0A0D2G327"/>
<dbReference type="Gene3D" id="3.40.50.720">
    <property type="entry name" value="NAD(P)-binding Rossmann-like Domain"/>
    <property type="match status" value="1"/>
</dbReference>
<keyword evidence="2" id="KW-1185">Reference proteome</keyword>
<reference evidence="1" key="1">
    <citation type="submission" date="2015-01" db="EMBL/GenBank/DDBJ databases">
        <title>The Genome Sequence of Cladophialophora bantiana CBS 173.52.</title>
        <authorList>
            <consortium name="The Broad Institute Genomics Platform"/>
            <person name="Cuomo C."/>
            <person name="de Hoog S."/>
            <person name="Gorbushina A."/>
            <person name="Stielow B."/>
            <person name="Teixiera M."/>
            <person name="Abouelleil A."/>
            <person name="Chapman S.B."/>
            <person name="Priest M."/>
            <person name="Young S.K."/>
            <person name="Wortman J."/>
            <person name="Nusbaum C."/>
            <person name="Birren B."/>
        </authorList>
    </citation>
    <scope>NUCLEOTIDE SEQUENCE [LARGE SCALE GENOMIC DNA]</scope>
    <source>
        <strain evidence="1">CBS 173.52</strain>
    </source>
</reference>
<dbReference type="GeneID" id="27698605"/>
<sequence length="183" mass="19809">MGGASMEGKAPFHGHMQELVDNVIKTYSTVYFLVNNAGTAGQMSSHDKINEASFRRRWEIAALGTALLISMVWPVMEKQKITRRFFETLHVAVYVASLARKHCAVSGEAFSVGGGRAARTMLATFPGFVSDTPEGFIENFDKVVGDTTKIYISTDCLDAVSYSIKNATGVDVGKININGSDSS</sequence>
<dbReference type="EMBL" id="KN846987">
    <property type="protein sequence ID" value="KIW93072.1"/>
    <property type="molecule type" value="Genomic_DNA"/>
</dbReference>
<dbReference type="RefSeq" id="XP_016619741.1">
    <property type="nucleotide sequence ID" value="XM_016763417.1"/>
</dbReference>
<organism evidence="1 2">
    <name type="scientific">Cladophialophora bantiana (strain ATCC 10958 / CBS 173.52 / CDC B-1940 / NIH 8579)</name>
    <name type="common">Xylohypha bantiana</name>
    <dbReference type="NCBI Taxonomy" id="1442370"/>
    <lineage>
        <taxon>Eukaryota</taxon>
        <taxon>Fungi</taxon>
        <taxon>Dikarya</taxon>
        <taxon>Ascomycota</taxon>
        <taxon>Pezizomycotina</taxon>
        <taxon>Eurotiomycetes</taxon>
        <taxon>Chaetothyriomycetidae</taxon>
        <taxon>Chaetothyriales</taxon>
        <taxon>Herpotrichiellaceae</taxon>
        <taxon>Cladophialophora</taxon>
    </lineage>
</organism>
<protein>
    <submittedName>
        <fullName evidence="1">Uncharacterized protein</fullName>
    </submittedName>
</protein>
<dbReference type="Proteomes" id="UP000053789">
    <property type="component" value="Unassembled WGS sequence"/>
</dbReference>
<dbReference type="OrthoDB" id="47007at2759"/>
<name>A0A0D2G327_CLAB1</name>
<evidence type="ECO:0000313" key="1">
    <source>
        <dbReference type="EMBL" id="KIW93072.1"/>
    </source>
</evidence>
<dbReference type="SUPFAM" id="SSF51735">
    <property type="entry name" value="NAD(P)-binding Rossmann-fold domains"/>
    <property type="match status" value="1"/>
</dbReference>
<dbReference type="HOGENOM" id="CLU_1475012_0_0_1"/>
<evidence type="ECO:0000313" key="2">
    <source>
        <dbReference type="Proteomes" id="UP000053789"/>
    </source>
</evidence>